<sequence length="143" mass="16111">MVDPLSIASAVESSVGLALQLGSAAKALNRLIARFKRSELTIMAMVEEVKTTNFAWTRIREWFKGQGNEAMNDKFLERLGKSLRCDMLVISALVHDLADVDNGTTTSSFKKRSRMAWNKRTLMDHQQHIRGQVQAMRLMLQGS</sequence>
<reference evidence="1 2" key="1">
    <citation type="submission" date="2024-09" db="EMBL/GenBank/DDBJ databases">
        <title>Rethinking Asexuality: The Enigmatic Case of Functional Sexual Genes in Lepraria (Stereocaulaceae).</title>
        <authorList>
            <person name="Doellman M."/>
            <person name="Sun Y."/>
            <person name="Barcenas-Pena A."/>
            <person name="Lumbsch H.T."/>
            <person name="Grewe F."/>
        </authorList>
    </citation>
    <scope>NUCLEOTIDE SEQUENCE [LARGE SCALE GENOMIC DNA]</scope>
    <source>
        <strain evidence="1 2">Mercado 3170</strain>
    </source>
</reference>
<dbReference type="Proteomes" id="UP001590950">
    <property type="component" value="Unassembled WGS sequence"/>
</dbReference>
<dbReference type="EMBL" id="JBEFKJ010000027">
    <property type="protein sequence ID" value="KAL2039091.1"/>
    <property type="molecule type" value="Genomic_DNA"/>
</dbReference>
<proteinExistence type="predicted"/>
<name>A0ABR4A2B5_9LECA</name>
<evidence type="ECO:0000313" key="1">
    <source>
        <dbReference type="EMBL" id="KAL2039091.1"/>
    </source>
</evidence>
<accession>A0ABR4A2B5</accession>
<evidence type="ECO:0000313" key="2">
    <source>
        <dbReference type="Proteomes" id="UP001590950"/>
    </source>
</evidence>
<organism evidence="1 2">
    <name type="scientific">Stereocaulon virgatum</name>
    <dbReference type="NCBI Taxonomy" id="373712"/>
    <lineage>
        <taxon>Eukaryota</taxon>
        <taxon>Fungi</taxon>
        <taxon>Dikarya</taxon>
        <taxon>Ascomycota</taxon>
        <taxon>Pezizomycotina</taxon>
        <taxon>Lecanoromycetes</taxon>
        <taxon>OSLEUM clade</taxon>
        <taxon>Lecanoromycetidae</taxon>
        <taxon>Lecanorales</taxon>
        <taxon>Lecanorineae</taxon>
        <taxon>Stereocaulaceae</taxon>
        <taxon>Stereocaulon</taxon>
    </lineage>
</organism>
<gene>
    <name evidence="1" type="ORF">N7G274_008140</name>
</gene>
<keyword evidence="2" id="KW-1185">Reference proteome</keyword>
<protein>
    <submittedName>
        <fullName evidence="1">Uncharacterized protein</fullName>
    </submittedName>
</protein>
<comment type="caution">
    <text evidence="1">The sequence shown here is derived from an EMBL/GenBank/DDBJ whole genome shotgun (WGS) entry which is preliminary data.</text>
</comment>